<dbReference type="Proteomes" id="UP000502409">
    <property type="component" value="Genome"/>
</dbReference>
<reference evidence="1 2" key="1">
    <citation type="submission" date="2020-04" db="EMBL/GenBank/DDBJ databases">
        <authorList>
            <person name="Angtuaco S.E."/>
            <person name="Chung R.C."/>
            <person name="Hung A.H."/>
            <person name="Eghdamian A."/>
            <person name="Zhu L."/>
            <person name="Shaffer C.D."/>
            <person name="Weston-Hafer K.A."/>
            <person name="Garlena R.A."/>
            <person name="Russell D.A."/>
            <person name="Pope W.H."/>
            <person name="Jacobs-Sera D."/>
            <person name="Hatfull G.F."/>
        </authorList>
    </citation>
    <scope>NUCLEOTIDE SEQUENCE [LARGE SCALE GENOMIC DNA]</scope>
</reference>
<keyword evidence="2" id="KW-1185">Reference proteome</keyword>
<evidence type="ECO:0000313" key="2">
    <source>
        <dbReference type="Proteomes" id="UP000502409"/>
    </source>
</evidence>
<organism evidence="1 2">
    <name type="scientific">Streptomyces phage Bmoc</name>
    <dbReference type="NCBI Taxonomy" id="2725629"/>
    <lineage>
        <taxon>Viruses</taxon>
        <taxon>Duplodnaviria</taxon>
        <taxon>Heunggongvirae</taxon>
        <taxon>Uroviricota</taxon>
        <taxon>Caudoviricetes</taxon>
        <taxon>Stanwilliamsviridae</taxon>
        <taxon>Boydwoodruffvirinae</taxon>
        <taxon>Samistivirus</taxon>
        <taxon>Samistivirus bmoc</taxon>
    </lineage>
</organism>
<dbReference type="RefSeq" id="YP_010107597.1">
    <property type="nucleotide sequence ID" value="NC_055842.1"/>
</dbReference>
<dbReference type="EMBL" id="MT310865">
    <property type="protein sequence ID" value="QJD50946.1"/>
    <property type="molecule type" value="Genomic_DNA"/>
</dbReference>
<dbReference type="KEGG" id="vg:65125740"/>
<name>A0A6M3SY92_9CAUD</name>
<dbReference type="GeneID" id="65125740"/>
<gene>
    <name evidence="1" type="primary">238</name>
    <name evidence="1" type="ORF">SEA_BMOC_238</name>
</gene>
<protein>
    <submittedName>
        <fullName evidence="1">Uncharacterized protein</fullName>
    </submittedName>
</protein>
<accession>A0A6M3SY92</accession>
<evidence type="ECO:0000313" key="1">
    <source>
        <dbReference type="EMBL" id="QJD50946.1"/>
    </source>
</evidence>
<sequence>MLSDKDNIEFDNIDISAEGGFLVIVFKAGDEPVGRWRIEKKNRGKIIWTMWKMHRRALKWRNIPSQTTEGDGSTKETE</sequence>
<proteinExistence type="predicted"/>